<dbReference type="Proteomes" id="UP000035642">
    <property type="component" value="Unassembled WGS sequence"/>
</dbReference>
<accession>A0A0K0D6K0</accession>
<reference evidence="2" key="2">
    <citation type="submission" date="2017-02" db="UniProtKB">
        <authorList>
            <consortium name="WormBaseParasite"/>
        </authorList>
    </citation>
    <scope>IDENTIFICATION</scope>
</reference>
<proteinExistence type="predicted"/>
<evidence type="ECO:0000313" key="1">
    <source>
        <dbReference type="Proteomes" id="UP000035642"/>
    </source>
</evidence>
<reference evidence="1" key="1">
    <citation type="submission" date="2012-09" db="EMBL/GenBank/DDBJ databases">
        <authorList>
            <person name="Martin A.A."/>
        </authorList>
    </citation>
    <scope>NUCLEOTIDE SEQUENCE</scope>
</reference>
<name>A0A0K0D6K0_ANGCA</name>
<sequence length="84" mass="9331">MTLYFFQPGRYKNSGPPFIALDLIRNSYNVLSACMAGRAFPIVEDVGDAQESTMPAQSNESMSEIVNEIFWRNLSGELLRGGLP</sequence>
<dbReference type="STRING" id="6313.A0A0K0D6K0"/>
<organism evidence="1 2">
    <name type="scientific">Angiostrongylus cantonensis</name>
    <name type="common">Rat lungworm</name>
    <dbReference type="NCBI Taxonomy" id="6313"/>
    <lineage>
        <taxon>Eukaryota</taxon>
        <taxon>Metazoa</taxon>
        <taxon>Ecdysozoa</taxon>
        <taxon>Nematoda</taxon>
        <taxon>Chromadorea</taxon>
        <taxon>Rhabditida</taxon>
        <taxon>Rhabditina</taxon>
        <taxon>Rhabditomorpha</taxon>
        <taxon>Strongyloidea</taxon>
        <taxon>Metastrongylidae</taxon>
        <taxon>Angiostrongylus</taxon>
    </lineage>
</organism>
<keyword evidence="1" id="KW-1185">Reference proteome</keyword>
<dbReference type="WBParaSite" id="ACAC_0000569501-mRNA-1">
    <property type="protein sequence ID" value="ACAC_0000569501-mRNA-1"/>
    <property type="gene ID" value="ACAC_0000569501"/>
</dbReference>
<protein>
    <submittedName>
        <fullName evidence="2">Histidine kinase</fullName>
    </submittedName>
</protein>
<dbReference type="AlphaFoldDB" id="A0A0K0D6K0"/>
<evidence type="ECO:0000313" key="2">
    <source>
        <dbReference type="WBParaSite" id="ACAC_0000569501-mRNA-1"/>
    </source>
</evidence>